<sequence>MVLRLLPDLLPKLLIWLKRRREVQLFKNVPPWSSAIHGFHFITHISIGRIPESNPVVPTVFLPVCSELSSLQSPSVQMRRRKRRKTGNLMLYQDSFLRRRRSLS</sequence>
<dbReference type="EMBL" id="JAHUTI010049390">
    <property type="protein sequence ID" value="MED6247593.1"/>
    <property type="molecule type" value="Genomic_DNA"/>
</dbReference>
<gene>
    <name evidence="1" type="ORF">ATANTOWER_009486</name>
</gene>
<dbReference type="Proteomes" id="UP001345963">
    <property type="component" value="Unassembled WGS sequence"/>
</dbReference>
<name>A0ABU7BB39_9TELE</name>
<evidence type="ECO:0000313" key="2">
    <source>
        <dbReference type="Proteomes" id="UP001345963"/>
    </source>
</evidence>
<accession>A0ABU7BB39</accession>
<protein>
    <submittedName>
        <fullName evidence="1">Uncharacterized protein</fullName>
    </submittedName>
</protein>
<organism evidence="1 2">
    <name type="scientific">Ataeniobius toweri</name>
    <dbReference type="NCBI Taxonomy" id="208326"/>
    <lineage>
        <taxon>Eukaryota</taxon>
        <taxon>Metazoa</taxon>
        <taxon>Chordata</taxon>
        <taxon>Craniata</taxon>
        <taxon>Vertebrata</taxon>
        <taxon>Euteleostomi</taxon>
        <taxon>Actinopterygii</taxon>
        <taxon>Neopterygii</taxon>
        <taxon>Teleostei</taxon>
        <taxon>Neoteleostei</taxon>
        <taxon>Acanthomorphata</taxon>
        <taxon>Ovalentaria</taxon>
        <taxon>Atherinomorphae</taxon>
        <taxon>Cyprinodontiformes</taxon>
        <taxon>Goodeidae</taxon>
        <taxon>Ataeniobius</taxon>
    </lineage>
</organism>
<comment type="caution">
    <text evidence="1">The sequence shown here is derived from an EMBL/GenBank/DDBJ whole genome shotgun (WGS) entry which is preliminary data.</text>
</comment>
<evidence type="ECO:0000313" key="1">
    <source>
        <dbReference type="EMBL" id="MED6247593.1"/>
    </source>
</evidence>
<proteinExistence type="predicted"/>
<keyword evidence="2" id="KW-1185">Reference proteome</keyword>
<reference evidence="1 2" key="1">
    <citation type="submission" date="2021-07" db="EMBL/GenBank/DDBJ databases">
        <authorList>
            <person name="Palmer J.M."/>
        </authorList>
    </citation>
    <scope>NUCLEOTIDE SEQUENCE [LARGE SCALE GENOMIC DNA]</scope>
    <source>
        <strain evidence="1 2">AT_MEX2019</strain>
        <tissue evidence="1">Muscle</tissue>
    </source>
</reference>